<feature type="non-terminal residue" evidence="1">
    <location>
        <position position="66"/>
    </location>
</feature>
<sequence length="66" mass="7324">MDGATRHRPLRDAQVPNKKNAACHLNGATRQYPYEARRSQKARLSAEIFTPTLLSSTSSCFAPAYT</sequence>
<reference evidence="1 2" key="1">
    <citation type="journal article" date="2018" name="Front. Plant Sci.">
        <title>Red Clover (Trifolium pratense) and Zigzag Clover (T. medium) - A Picture of Genomic Similarities and Differences.</title>
        <authorList>
            <person name="Dluhosova J."/>
            <person name="Istvanek J."/>
            <person name="Nedelnik J."/>
            <person name="Repkova J."/>
        </authorList>
    </citation>
    <scope>NUCLEOTIDE SEQUENCE [LARGE SCALE GENOMIC DNA]</scope>
    <source>
        <strain evidence="2">cv. 10/8</strain>
        <tissue evidence="1">Leaf</tissue>
    </source>
</reference>
<proteinExistence type="predicted"/>
<dbReference type="EMBL" id="LXQA010443375">
    <property type="protein sequence ID" value="MCI52173.1"/>
    <property type="molecule type" value="Genomic_DNA"/>
</dbReference>
<dbReference type="AlphaFoldDB" id="A0A392STJ7"/>
<evidence type="ECO:0000313" key="1">
    <source>
        <dbReference type="EMBL" id="MCI52173.1"/>
    </source>
</evidence>
<keyword evidence="2" id="KW-1185">Reference proteome</keyword>
<protein>
    <submittedName>
        <fullName evidence="1">Uncharacterized protein</fullName>
    </submittedName>
</protein>
<evidence type="ECO:0000313" key="2">
    <source>
        <dbReference type="Proteomes" id="UP000265520"/>
    </source>
</evidence>
<name>A0A392STJ7_9FABA</name>
<organism evidence="1 2">
    <name type="scientific">Trifolium medium</name>
    <dbReference type="NCBI Taxonomy" id="97028"/>
    <lineage>
        <taxon>Eukaryota</taxon>
        <taxon>Viridiplantae</taxon>
        <taxon>Streptophyta</taxon>
        <taxon>Embryophyta</taxon>
        <taxon>Tracheophyta</taxon>
        <taxon>Spermatophyta</taxon>
        <taxon>Magnoliopsida</taxon>
        <taxon>eudicotyledons</taxon>
        <taxon>Gunneridae</taxon>
        <taxon>Pentapetalae</taxon>
        <taxon>rosids</taxon>
        <taxon>fabids</taxon>
        <taxon>Fabales</taxon>
        <taxon>Fabaceae</taxon>
        <taxon>Papilionoideae</taxon>
        <taxon>50 kb inversion clade</taxon>
        <taxon>NPAAA clade</taxon>
        <taxon>Hologalegina</taxon>
        <taxon>IRL clade</taxon>
        <taxon>Trifolieae</taxon>
        <taxon>Trifolium</taxon>
    </lineage>
</organism>
<comment type="caution">
    <text evidence="1">The sequence shown here is derived from an EMBL/GenBank/DDBJ whole genome shotgun (WGS) entry which is preliminary data.</text>
</comment>
<dbReference type="Proteomes" id="UP000265520">
    <property type="component" value="Unassembled WGS sequence"/>
</dbReference>
<accession>A0A392STJ7</accession>